<keyword evidence="3" id="KW-1185">Reference proteome</keyword>
<dbReference type="Proteomes" id="UP000886998">
    <property type="component" value="Unassembled WGS sequence"/>
</dbReference>
<dbReference type="AlphaFoldDB" id="A0A8X6X303"/>
<dbReference type="EMBL" id="BMAV01005171">
    <property type="protein sequence ID" value="GFY45984.1"/>
    <property type="molecule type" value="Genomic_DNA"/>
</dbReference>
<evidence type="ECO:0000256" key="1">
    <source>
        <dbReference type="SAM" id="MobiDB-lite"/>
    </source>
</evidence>
<accession>A0A8X6X303</accession>
<sequence length="88" mass="9903">MLFSDKNLRPSLSESGAEDETMPSRPLQGTPASGRKSSPYHTIQIVHRLFDFAGVDGIAIILRNDLERFFPESKMHLEVHNFVGELGY</sequence>
<name>A0A8X6X303_9ARAC</name>
<evidence type="ECO:0000313" key="2">
    <source>
        <dbReference type="EMBL" id="GFY45984.1"/>
    </source>
</evidence>
<feature type="region of interest" description="Disordered" evidence="1">
    <location>
        <begin position="1"/>
        <end position="38"/>
    </location>
</feature>
<evidence type="ECO:0000313" key="3">
    <source>
        <dbReference type="Proteomes" id="UP000886998"/>
    </source>
</evidence>
<reference evidence="2" key="1">
    <citation type="submission" date="2020-08" db="EMBL/GenBank/DDBJ databases">
        <title>Multicomponent nature underlies the extraordinary mechanical properties of spider dragline silk.</title>
        <authorList>
            <person name="Kono N."/>
            <person name="Nakamura H."/>
            <person name="Mori M."/>
            <person name="Yoshida Y."/>
            <person name="Ohtoshi R."/>
            <person name="Malay A.D."/>
            <person name="Moran D.A.P."/>
            <person name="Tomita M."/>
            <person name="Numata K."/>
            <person name="Arakawa K."/>
        </authorList>
    </citation>
    <scope>NUCLEOTIDE SEQUENCE</scope>
</reference>
<protein>
    <submittedName>
        <fullName evidence="2">Uncharacterized protein</fullName>
    </submittedName>
</protein>
<proteinExistence type="predicted"/>
<gene>
    <name evidence="2" type="ORF">TNIN_287661</name>
</gene>
<organism evidence="2 3">
    <name type="scientific">Trichonephila inaurata madagascariensis</name>
    <dbReference type="NCBI Taxonomy" id="2747483"/>
    <lineage>
        <taxon>Eukaryota</taxon>
        <taxon>Metazoa</taxon>
        <taxon>Ecdysozoa</taxon>
        <taxon>Arthropoda</taxon>
        <taxon>Chelicerata</taxon>
        <taxon>Arachnida</taxon>
        <taxon>Araneae</taxon>
        <taxon>Araneomorphae</taxon>
        <taxon>Entelegynae</taxon>
        <taxon>Araneoidea</taxon>
        <taxon>Nephilidae</taxon>
        <taxon>Trichonephila</taxon>
        <taxon>Trichonephila inaurata</taxon>
    </lineage>
</organism>
<comment type="caution">
    <text evidence="2">The sequence shown here is derived from an EMBL/GenBank/DDBJ whole genome shotgun (WGS) entry which is preliminary data.</text>
</comment>